<dbReference type="Proteomes" id="UP000075476">
    <property type="component" value="Unassembled WGS sequence"/>
</dbReference>
<proteinExistence type="predicted"/>
<sequence>MKGIEWINEKIPDLLKENNLSYEWVNNTNGICIHVSQYPYSFQLKCDEQLGWNVYLEMKNEVVLEYPEADELYCEIQRYIEDINFHYYDLDDLILPKMEFEMNLMDDILRPYKDLIKETTRDKVTYSIKCCDIDDKTPSMEIKYSIALDIWTMKIENFFEGNNMHDDLFELYDEVNRHVQSLNKREDLFFF</sequence>
<organism evidence="1 2">
    <name type="scientific">Bacillus cereus</name>
    <dbReference type="NCBI Taxonomy" id="1396"/>
    <lineage>
        <taxon>Bacteria</taxon>
        <taxon>Bacillati</taxon>
        <taxon>Bacillota</taxon>
        <taxon>Bacilli</taxon>
        <taxon>Bacillales</taxon>
        <taxon>Bacillaceae</taxon>
        <taxon>Bacillus</taxon>
        <taxon>Bacillus cereus group</taxon>
    </lineage>
</organism>
<reference evidence="1 2" key="1">
    <citation type="submission" date="2015-12" db="EMBL/GenBank/DDBJ databases">
        <title>Bacillus cereus Group isolate.</title>
        <authorList>
            <person name="Kovac J."/>
        </authorList>
    </citation>
    <scope>NUCLEOTIDE SEQUENCE [LARGE SCALE GENOMIC DNA]</scope>
    <source>
        <strain evidence="1 2">FSL K6-0073</strain>
    </source>
</reference>
<dbReference type="EMBL" id="LOMO01000001">
    <property type="protein sequence ID" value="KXY51318.1"/>
    <property type="molecule type" value="Genomic_DNA"/>
</dbReference>
<dbReference type="RefSeq" id="WP_061662653.1">
    <property type="nucleotide sequence ID" value="NZ_LOMO01000001.1"/>
</dbReference>
<evidence type="ECO:0000313" key="1">
    <source>
        <dbReference type="EMBL" id="KXY51318.1"/>
    </source>
</evidence>
<accession>A0A9X0SQK8</accession>
<comment type="caution">
    <text evidence="1">The sequence shown here is derived from an EMBL/GenBank/DDBJ whole genome shotgun (WGS) entry which is preliminary data.</text>
</comment>
<name>A0A9X0SQK8_BACCE</name>
<evidence type="ECO:0000313" key="2">
    <source>
        <dbReference type="Proteomes" id="UP000075476"/>
    </source>
</evidence>
<protein>
    <submittedName>
        <fullName evidence="1">Uncharacterized protein</fullName>
    </submittedName>
</protein>
<gene>
    <name evidence="1" type="ORF">AT268_33090</name>
</gene>
<dbReference type="AlphaFoldDB" id="A0A9X0SQK8"/>